<evidence type="ECO:0000313" key="1">
    <source>
        <dbReference type="EMBL" id="RYB88536.1"/>
    </source>
</evidence>
<reference evidence="1 2" key="1">
    <citation type="submission" date="2019-01" db="EMBL/GenBank/DDBJ databases">
        <title>Novel species of Nocardioides.</title>
        <authorList>
            <person name="Liu Q."/>
            <person name="Xin Y.-H."/>
        </authorList>
    </citation>
    <scope>NUCLEOTIDE SEQUENCE [LARGE SCALE GENOMIC DNA]</scope>
    <source>
        <strain evidence="1 2">HLT3-15</strain>
    </source>
</reference>
<protein>
    <submittedName>
        <fullName evidence="1">DUF488 domain-containing protein</fullName>
    </submittedName>
</protein>
<dbReference type="RefSeq" id="WP_129479288.1">
    <property type="nucleotide sequence ID" value="NZ_SDWS01000013.1"/>
</dbReference>
<dbReference type="PANTHER" id="PTHR39337:SF1">
    <property type="entry name" value="BLR5642 PROTEIN"/>
    <property type="match status" value="1"/>
</dbReference>
<dbReference type="EMBL" id="SDWS01000013">
    <property type="protein sequence ID" value="RYB88536.1"/>
    <property type="molecule type" value="Genomic_DNA"/>
</dbReference>
<dbReference type="Pfam" id="PF04343">
    <property type="entry name" value="DUF488"/>
    <property type="match status" value="1"/>
</dbReference>
<keyword evidence="2" id="KW-1185">Reference proteome</keyword>
<gene>
    <name evidence="1" type="ORF">EUA06_20595</name>
</gene>
<comment type="caution">
    <text evidence="1">The sequence shown here is derived from an EMBL/GenBank/DDBJ whole genome shotgun (WGS) entry which is preliminary data.</text>
</comment>
<organism evidence="1 2">
    <name type="scientific">Nocardioides glacieisoli</name>
    <dbReference type="NCBI Taxonomy" id="1168730"/>
    <lineage>
        <taxon>Bacteria</taxon>
        <taxon>Bacillati</taxon>
        <taxon>Actinomycetota</taxon>
        <taxon>Actinomycetes</taxon>
        <taxon>Propionibacteriales</taxon>
        <taxon>Nocardioidaceae</taxon>
        <taxon>Nocardioides</taxon>
    </lineage>
</organism>
<dbReference type="AlphaFoldDB" id="A0A4Q2RJV6"/>
<name>A0A4Q2RJV6_9ACTN</name>
<accession>A0A4Q2RJV6</accession>
<dbReference type="InterPro" id="IPR007438">
    <property type="entry name" value="DUF488"/>
</dbReference>
<evidence type="ECO:0000313" key="2">
    <source>
        <dbReference type="Proteomes" id="UP000291838"/>
    </source>
</evidence>
<dbReference type="Proteomes" id="UP000291838">
    <property type="component" value="Unassembled WGS sequence"/>
</dbReference>
<dbReference type="OrthoDB" id="9789109at2"/>
<dbReference type="PANTHER" id="PTHR39337">
    <property type="entry name" value="BLR5642 PROTEIN"/>
    <property type="match status" value="1"/>
</dbReference>
<sequence length="165" mass="18616">MPKIVTVGVYGFDADSFLHRLREAEVGLLLDVRQRRGVRGPEYAWANSLRLQRALAAADVGYRHVRELAPTTELRQLQYREDDRQGVGKRKRNRVALAAAYAERYTREILDPVNLHTLVADHAGESAIALFCVERDPEACHRSIIAARLRAEHGVPVTDLRPSQP</sequence>
<proteinExistence type="predicted"/>